<dbReference type="Proteomes" id="UP000030652">
    <property type="component" value="Unassembled WGS sequence"/>
</dbReference>
<sequence>MYPVVVVCLSVGARRLVPFVTPYSNAGYPKCGGRNLGTLQRAPTLEQFCTSTSDLHPAMSFRQPGFGFFPFGHQAIRQPDSFWRGRGKGKNQIGFSLKALRADLLSHGHHPGENDKRNVSPERAILYKKDKFIEEYEIYHRYRFGYDTLCSVVYRGTDK</sequence>
<proteinExistence type="predicted"/>
<dbReference type="EMBL" id="JRYO01000213">
    <property type="protein sequence ID" value="KHE91256.1"/>
    <property type="molecule type" value="Genomic_DNA"/>
</dbReference>
<gene>
    <name evidence="1" type="ORF">SCABRO_02936</name>
</gene>
<evidence type="ECO:0000313" key="1">
    <source>
        <dbReference type="EMBL" id="KHE91256.1"/>
    </source>
</evidence>
<organism evidence="1 2">
    <name type="scientific">Candidatus Scalindua brodae</name>
    <dbReference type="NCBI Taxonomy" id="237368"/>
    <lineage>
        <taxon>Bacteria</taxon>
        <taxon>Pseudomonadati</taxon>
        <taxon>Planctomycetota</taxon>
        <taxon>Candidatus Brocadiia</taxon>
        <taxon>Candidatus Brocadiales</taxon>
        <taxon>Candidatus Scalinduaceae</taxon>
        <taxon>Candidatus Scalindua</taxon>
    </lineage>
</organism>
<name>A0A0B0EGR7_9BACT</name>
<reference evidence="1 2" key="1">
    <citation type="submission" date="2014-10" db="EMBL/GenBank/DDBJ databases">
        <title>Draft genome of anammox bacterium scalindua brodae, obtained using differential coverage binning of sequence data from two enrichment reactors.</title>
        <authorList>
            <person name="Speth D.R."/>
            <person name="Russ L."/>
            <person name="Kartal B."/>
            <person name="Op den Camp H.J."/>
            <person name="Dutilh B.E."/>
            <person name="Jetten M.S."/>
        </authorList>
    </citation>
    <scope>NUCLEOTIDE SEQUENCE [LARGE SCALE GENOMIC DNA]</scope>
    <source>
        <strain evidence="1">RU1</strain>
    </source>
</reference>
<dbReference type="AlphaFoldDB" id="A0A0B0EGR7"/>
<evidence type="ECO:0000313" key="2">
    <source>
        <dbReference type="Proteomes" id="UP000030652"/>
    </source>
</evidence>
<protein>
    <submittedName>
        <fullName evidence="1">Uncharacterized protein</fullName>
    </submittedName>
</protein>
<accession>A0A0B0EGR7</accession>
<comment type="caution">
    <text evidence="1">The sequence shown here is derived from an EMBL/GenBank/DDBJ whole genome shotgun (WGS) entry which is preliminary data.</text>
</comment>